<keyword evidence="3" id="KW-1185">Reference proteome</keyword>
<gene>
    <name evidence="2" type="ORF">GBZ48_22895</name>
</gene>
<dbReference type="EMBL" id="WHOS01000034">
    <property type="protein sequence ID" value="NUB02092.1"/>
    <property type="molecule type" value="Genomic_DNA"/>
</dbReference>
<dbReference type="InterPro" id="IPR039375">
    <property type="entry name" value="NodN-like"/>
</dbReference>
<evidence type="ECO:0000313" key="2">
    <source>
        <dbReference type="EMBL" id="NUB02092.1"/>
    </source>
</evidence>
<dbReference type="Gene3D" id="3.10.129.10">
    <property type="entry name" value="Hotdog Thioesterase"/>
    <property type="match status" value="1"/>
</dbReference>
<accession>A0ABX2KN93</accession>
<dbReference type="Pfam" id="PF01575">
    <property type="entry name" value="MaoC_dehydratas"/>
    <property type="match status" value="1"/>
</dbReference>
<protein>
    <submittedName>
        <fullName evidence="2">MaoC family dehydratase</fullName>
    </submittedName>
</protein>
<evidence type="ECO:0000259" key="1">
    <source>
        <dbReference type="Pfam" id="PF01575"/>
    </source>
</evidence>
<proteinExistence type="predicted"/>
<dbReference type="InterPro" id="IPR029069">
    <property type="entry name" value="HotDog_dom_sf"/>
</dbReference>
<dbReference type="SUPFAM" id="SSF54637">
    <property type="entry name" value="Thioesterase/thiol ester dehydrase-isomerase"/>
    <property type="match status" value="1"/>
</dbReference>
<feature type="domain" description="MaoC-like" evidence="1">
    <location>
        <begin position="16"/>
        <end position="131"/>
    </location>
</feature>
<dbReference type="PANTHER" id="PTHR42993">
    <property type="entry name" value="MAOC-LIKE DEHYDRATASE DOMAIN-CONTAINING PROTEIN"/>
    <property type="match status" value="1"/>
</dbReference>
<organism evidence="2 3">
    <name type="scientific">Azospirillum melinis</name>
    <dbReference type="NCBI Taxonomy" id="328839"/>
    <lineage>
        <taxon>Bacteria</taxon>
        <taxon>Pseudomonadati</taxon>
        <taxon>Pseudomonadota</taxon>
        <taxon>Alphaproteobacteria</taxon>
        <taxon>Rhodospirillales</taxon>
        <taxon>Azospirillaceae</taxon>
        <taxon>Azospirillum</taxon>
    </lineage>
</organism>
<dbReference type="PANTHER" id="PTHR42993:SF1">
    <property type="entry name" value="MAOC-LIKE DEHYDRATASE DOMAIN-CONTAINING PROTEIN"/>
    <property type="match status" value="1"/>
</dbReference>
<name>A0ABX2KN93_9PROT</name>
<dbReference type="Proteomes" id="UP000605086">
    <property type="component" value="Unassembled WGS sequence"/>
</dbReference>
<reference evidence="2 3" key="1">
    <citation type="submission" date="2019-10" db="EMBL/GenBank/DDBJ databases">
        <title>Genome sequence of Azospirillum melinis.</title>
        <authorList>
            <person name="Ambrosini A."/>
            <person name="Sant'Anna F.H."/>
            <person name="Cassan F.D."/>
            <person name="Souza E.M."/>
            <person name="Passaglia L.M.P."/>
        </authorList>
    </citation>
    <scope>NUCLEOTIDE SEQUENCE [LARGE SCALE GENOMIC DNA]</scope>
    <source>
        <strain evidence="2 3">TMCY0552</strain>
    </source>
</reference>
<dbReference type="RefSeq" id="WP_174473113.1">
    <property type="nucleotide sequence ID" value="NZ_JAGINN010000029.1"/>
</dbReference>
<comment type="caution">
    <text evidence="2">The sequence shown here is derived from an EMBL/GenBank/DDBJ whole genome shotgun (WGS) entry which is preliminary data.</text>
</comment>
<dbReference type="InterPro" id="IPR002539">
    <property type="entry name" value="MaoC-like_dom"/>
</dbReference>
<dbReference type="CDD" id="cd03450">
    <property type="entry name" value="NodN"/>
    <property type="match status" value="1"/>
</dbReference>
<evidence type="ECO:0000313" key="3">
    <source>
        <dbReference type="Proteomes" id="UP000605086"/>
    </source>
</evidence>
<sequence>MNEPISAGDLELRAGGEIGVSRWFVIDQTRIDAFADVIDDHQFIHVDPERASRETPFGGTIAHGFLSLSLLTAMGQGVLPAIAGEAMVINYGFDRVRFLAPVKSGARVRARFVLSEATRRSDRELVARYAVTVEIEGGGKPALAADWIILTLLKEQVNAA</sequence>